<evidence type="ECO:0000256" key="2">
    <source>
        <dbReference type="ARBA" id="ARBA00022801"/>
    </source>
</evidence>
<dbReference type="RefSeq" id="WP_054965091.1">
    <property type="nucleotide sequence ID" value="NZ_FMUN01000004.1"/>
</dbReference>
<gene>
    <name evidence="8" type="ORF">SAMN05661077_1751</name>
</gene>
<evidence type="ECO:0000256" key="3">
    <source>
        <dbReference type="ARBA" id="ARBA00022813"/>
    </source>
</evidence>
<dbReference type="Gene3D" id="3.60.20.30">
    <property type="entry name" value="(Glycosyl)asparaginase"/>
    <property type="match status" value="1"/>
</dbReference>
<dbReference type="EMBL" id="FMUN01000004">
    <property type="protein sequence ID" value="SCY29722.1"/>
    <property type="molecule type" value="Genomic_DNA"/>
</dbReference>
<dbReference type="InterPro" id="IPR000246">
    <property type="entry name" value="Peptidase_T2"/>
</dbReference>
<protein>
    <recommendedName>
        <fullName evidence="4">Isoaspartyl peptidase</fullName>
    </recommendedName>
</protein>
<feature type="site" description="Cleavage; by autolysis" evidence="7">
    <location>
        <begin position="173"/>
        <end position="174"/>
    </location>
</feature>
<dbReference type="PANTHER" id="PTHR10188:SF6">
    <property type="entry name" value="N(4)-(BETA-N-ACETYLGLUCOSAMINYL)-L-ASPARAGINASE"/>
    <property type="match status" value="1"/>
</dbReference>
<evidence type="ECO:0000256" key="6">
    <source>
        <dbReference type="PIRSR" id="PIRSR600246-2"/>
    </source>
</evidence>
<keyword evidence="3" id="KW-0068">Autocatalytic cleavage</keyword>
<dbReference type="CDD" id="cd04512">
    <property type="entry name" value="Ntn_Asparaginase_2_like"/>
    <property type="match status" value="1"/>
</dbReference>
<dbReference type="OrthoDB" id="9780217at2"/>
<dbReference type="GO" id="GO:0016811">
    <property type="term" value="F:hydrolase activity, acting on carbon-nitrogen (but not peptide) bonds, in linear amides"/>
    <property type="evidence" value="ECO:0007669"/>
    <property type="project" value="UniProtKB-ARBA"/>
</dbReference>
<proteinExistence type="predicted"/>
<dbReference type="Pfam" id="PF01112">
    <property type="entry name" value="Asparaginase_2"/>
    <property type="match status" value="1"/>
</dbReference>
<dbReference type="GO" id="GO:0005737">
    <property type="term" value="C:cytoplasm"/>
    <property type="evidence" value="ECO:0007669"/>
    <property type="project" value="TreeGrafter"/>
</dbReference>
<feature type="binding site" evidence="6">
    <location>
        <begin position="224"/>
        <end position="227"/>
    </location>
    <ligand>
        <name>substrate</name>
    </ligand>
</feature>
<sequence length="321" mass="33192">MYAIVVHGGAGSWPPEREREITYGVRVAAEAGRDLLAAGHSALEAVTAAVRALEDDPLFNAGTGSTLSLPGSVEMDAGVMWGPRWATGNVAALPRVRNPVLVARAVMERSDHALLAGPGALQFARSLGYADYNPVTAAARNRWSRLRARLEDSPGEFGRLSGLLRDHPDLEGDTVGAVAVDGQGALASATSTGGVALKLPGRVGDSPLPGSGHFADDRCAVAATGQGELMMRHGTARVTACRVGAGESLREAIAATLDDLEHHLGSEVGIIGVDPAGEPIIAHRTPHMPHAVAREGTEEIRSALVHTGRTGDDPPKGPAPA</sequence>
<dbReference type="SUPFAM" id="SSF56235">
    <property type="entry name" value="N-terminal nucleophile aminohydrolases (Ntn hydrolases)"/>
    <property type="match status" value="1"/>
</dbReference>
<evidence type="ECO:0000256" key="1">
    <source>
        <dbReference type="ARBA" id="ARBA00022670"/>
    </source>
</evidence>
<evidence type="ECO:0000313" key="8">
    <source>
        <dbReference type="EMBL" id="SCY29722.1"/>
    </source>
</evidence>
<feature type="binding site" evidence="6">
    <location>
        <begin position="202"/>
        <end position="205"/>
    </location>
    <ligand>
        <name>substrate</name>
    </ligand>
</feature>
<keyword evidence="2" id="KW-0378">Hydrolase</keyword>
<reference evidence="9" key="1">
    <citation type="submission" date="2016-10" db="EMBL/GenBank/DDBJ databases">
        <authorList>
            <person name="Varghese N."/>
        </authorList>
    </citation>
    <scope>NUCLEOTIDE SEQUENCE [LARGE SCALE GENOMIC DNA]</scope>
    <source>
        <strain evidence="9">HL 19</strain>
    </source>
</reference>
<accession>A0A0P9EG76</accession>
<evidence type="ECO:0000256" key="5">
    <source>
        <dbReference type="PIRSR" id="PIRSR600246-1"/>
    </source>
</evidence>
<dbReference type="AlphaFoldDB" id="A0A0P9EG76"/>
<organism evidence="8 9">
    <name type="scientific">Thiohalorhabdus denitrificans</name>
    <dbReference type="NCBI Taxonomy" id="381306"/>
    <lineage>
        <taxon>Bacteria</taxon>
        <taxon>Pseudomonadati</taxon>
        <taxon>Pseudomonadota</taxon>
        <taxon>Gammaproteobacteria</taxon>
        <taxon>Thiohalorhabdales</taxon>
        <taxon>Thiohalorhabdaceae</taxon>
        <taxon>Thiohalorhabdus</taxon>
    </lineage>
</organism>
<dbReference type="GO" id="GO:0006508">
    <property type="term" value="P:proteolysis"/>
    <property type="evidence" value="ECO:0007669"/>
    <property type="project" value="UniProtKB-KW"/>
</dbReference>
<name>A0A0P9EG76_9GAMM</name>
<evidence type="ECO:0000313" key="9">
    <source>
        <dbReference type="Proteomes" id="UP000183104"/>
    </source>
</evidence>
<dbReference type="Proteomes" id="UP000183104">
    <property type="component" value="Unassembled WGS sequence"/>
</dbReference>
<dbReference type="InterPro" id="IPR029055">
    <property type="entry name" value="Ntn_hydrolases_N"/>
</dbReference>
<keyword evidence="9" id="KW-1185">Reference proteome</keyword>
<dbReference type="GO" id="GO:0008233">
    <property type="term" value="F:peptidase activity"/>
    <property type="evidence" value="ECO:0007669"/>
    <property type="project" value="UniProtKB-KW"/>
</dbReference>
<feature type="active site" description="Nucleophile" evidence="5">
    <location>
        <position position="174"/>
    </location>
</feature>
<dbReference type="PANTHER" id="PTHR10188">
    <property type="entry name" value="L-ASPARAGINASE"/>
    <property type="match status" value="1"/>
</dbReference>
<dbReference type="PATRIC" id="fig|381306.5.peg.2123"/>
<evidence type="ECO:0000256" key="4">
    <source>
        <dbReference type="ARBA" id="ARBA00069124"/>
    </source>
</evidence>
<dbReference type="FunFam" id="3.60.20.30:FF:000001">
    <property type="entry name" value="Isoaspartyl peptidase/L-asparaginase"/>
    <property type="match status" value="1"/>
</dbReference>
<evidence type="ECO:0000256" key="7">
    <source>
        <dbReference type="PIRSR" id="PIRSR600246-3"/>
    </source>
</evidence>
<dbReference type="STRING" id="381306.AN478_02755"/>
<keyword evidence="1" id="KW-0645">Protease</keyword>